<name>A0ABR3A929_9AGAR</name>
<reference evidence="5 6" key="1">
    <citation type="submission" date="2024-05" db="EMBL/GenBank/DDBJ databases">
        <title>A draft genome resource for the thread blight pathogen Marasmius tenuissimus strain MS-2.</title>
        <authorList>
            <person name="Yulfo-Soto G.E."/>
            <person name="Baruah I.K."/>
            <person name="Amoako-Attah I."/>
            <person name="Bukari Y."/>
            <person name="Meinhardt L.W."/>
            <person name="Bailey B.A."/>
            <person name="Cohen S.P."/>
        </authorList>
    </citation>
    <scope>NUCLEOTIDE SEQUENCE [LARGE SCALE GENOMIC DNA]</scope>
    <source>
        <strain evidence="5 6">MS-2</strain>
    </source>
</reference>
<organism evidence="5 6">
    <name type="scientific">Marasmius tenuissimus</name>
    <dbReference type="NCBI Taxonomy" id="585030"/>
    <lineage>
        <taxon>Eukaryota</taxon>
        <taxon>Fungi</taxon>
        <taxon>Dikarya</taxon>
        <taxon>Basidiomycota</taxon>
        <taxon>Agaricomycotina</taxon>
        <taxon>Agaricomycetes</taxon>
        <taxon>Agaricomycetidae</taxon>
        <taxon>Agaricales</taxon>
        <taxon>Marasmiineae</taxon>
        <taxon>Marasmiaceae</taxon>
        <taxon>Marasmius</taxon>
    </lineage>
</organism>
<evidence type="ECO:0000313" key="6">
    <source>
        <dbReference type="Proteomes" id="UP001437256"/>
    </source>
</evidence>
<comment type="caution">
    <text evidence="5">The sequence shown here is derived from an EMBL/GenBank/DDBJ whole genome shotgun (WGS) entry which is preliminary data.</text>
</comment>
<feature type="domain" description="Alpha-L-arabinofuranosidase C-terminal" evidence="4">
    <location>
        <begin position="93"/>
        <end position="275"/>
    </location>
</feature>
<dbReference type="InterPro" id="IPR010720">
    <property type="entry name" value="Alpha-L-AF_C"/>
</dbReference>
<keyword evidence="2" id="KW-0325">Glycoprotein</keyword>
<evidence type="ECO:0000313" key="5">
    <source>
        <dbReference type="EMBL" id="KAL0069027.1"/>
    </source>
</evidence>
<dbReference type="Proteomes" id="UP001437256">
    <property type="component" value="Unassembled WGS sequence"/>
</dbReference>
<dbReference type="SUPFAM" id="SSF51445">
    <property type="entry name" value="(Trans)glycosidases"/>
    <property type="match status" value="1"/>
</dbReference>
<sequence length="284" mass="31073">MFSTAGIRTDGKSLWRPCSPNSQTSVSSLADSGERALSDRLVAFIATTRFNDPVLDPKPAEYDLHAYKDPSWFWQNAFFYDDFARDGTKFFEGEYAVTRSADGTRFIFPNMEGSSGEAAFMTGMERNSDIVYAAAYAPLLNHVENSQWTPNLVSFDSANVYRSTSFYVQKVPQFSMVKGDEYLPSTLPARNGSLHWTVARRGEDETIIKVVNAGGEAQTLTFALPFDNVASSGTLQLLTGPANASNTPDAPDAVTPKESTITTGETFDYEAPGYSLSVLTFTAS</sequence>
<dbReference type="Pfam" id="PF06964">
    <property type="entry name" value="Alpha-L-AF_C"/>
    <property type="match status" value="1"/>
</dbReference>
<dbReference type="InterPro" id="IPR051563">
    <property type="entry name" value="Glycosyl_Hydrolase_51"/>
</dbReference>
<feature type="region of interest" description="Disordered" evidence="3">
    <location>
        <begin position="1"/>
        <end position="30"/>
    </location>
</feature>
<comment type="pathway">
    <text evidence="1">Glycan metabolism; L-arabinan degradation.</text>
</comment>
<dbReference type="SMART" id="SM00813">
    <property type="entry name" value="Alpha-L-AF_C"/>
    <property type="match status" value="1"/>
</dbReference>
<accession>A0ABR3A929</accession>
<evidence type="ECO:0000256" key="1">
    <source>
        <dbReference type="ARBA" id="ARBA00004834"/>
    </source>
</evidence>
<keyword evidence="6" id="KW-1185">Reference proteome</keyword>
<evidence type="ECO:0000256" key="3">
    <source>
        <dbReference type="SAM" id="MobiDB-lite"/>
    </source>
</evidence>
<dbReference type="PANTHER" id="PTHR31776:SF0">
    <property type="entry name" value="ALPHA-L-ARABINOFURANOSIDASE 1"/>
    <property type="match status" value="1"/>
</dbReference>
<proteinExistence type="predicted"/>
<protein>
    <recommendedName>
        <fullName evidence="4">Alpha-L-arabinofuranosidase C-terminal domain-containing protein</fullName>
    </recommendedName>
</protein>
<dbReference type="PANTHER" id="PTHR31776">
    <property type="entry name" value="ALPHA-L-ARABINOFURANOSIDASE 1"/>
    <property type="match status" value="1"/>
</dbReference>
<dbReference type="Gene3D" id="2.60.40.1180">
    <property type="entry name" value="Golgi alpha-mannosidase II"/>
    <property type="match status" value="1"/>
</dbReference>
<evidence type="ECO:0000256" key="2">
    <source>
        <dbReference type="ARBA" id="ARBA00023180"/>
    </source>
</evidence>
<dbReference type="SUPFAM" id="SSF51011">
    <property type="entry name" value="Glycosyl hydrolase domain"/>
    <property type="match status" value="1"/>
</dbReference>
<dbReference type="InterPro" id="IPR013780">
    <property type="entry name" value="Glyco_hydro_b"/>
</dbReference>
<feature type="compositionally biased region" description="Polar residues" evidence="3">
    <location>
        <begin position="19"/>
        <end position="30"/>
    </location>
</feature>
<gene>
    <name evidence="5" type="ORF">AAF712_004021</name>
</gene>
<dbReference type="EMBL" id="JBBXMP010000015">
    <property type="protein sequence ID" value="KAL0069027.1"/>
    <property type="molecule type" value="Genomic_DNA"/>
</dbReference>
<evidence type="ECO:0000259" key="4">
    <source>
        <dbReference type="SMART" id="SM00813"/>
    </source>
</evidence>
<dbReference type="InterPro" id="IPR017853">
    <property type="entry name" value="GH"/>
</dbReference>
<dbReference type="Gene3D" id="3.20.20.80">
    <property type="entry name" value="Glycosidases"/>
    <property type="match status" value="1"/>
</dbReference>